<keyword evidence="2" id="KW-1185">Reference proteome</keyword>
<dbReference type="HOGENOM" id="CLU_2725100_0_0_1"/>
<dbReference type="EnsemblMetazoa" id="MESCA004821-RA">
    <property type="protein sequence ID" value="MESCA004821-PA"/>
    <property type="gene ID" value="MESCA004821"/>
</dbReference>
<sequence>MLSQKAGPLYKRRPTMKFKYTSQNSTEWEDSIIFDSDDPDFVRSTEELYRTIVPSWNSIRPRTSSFTLRATF</sequence>
<evidence type="ECO:0000313" key="2">
    <source>
        <dbReference type="Proteomes" id="UP000015102"/>
    </source>
</evidence>
<evidence type="ECO:0000313" key="1">
    <source>
        <dbReference type="EnsemblMetazoa" id="MESCA004821-PA"/>
    </source>
</evidence>
<proteinExistence type="predicted"/>
<dbReference type="EMBL" id="CAQQ02165764">
    <property type="status" value="NOT_ANNOTATED_CDS"/>
    <property type="molecule type" value="Genomic_DNA"/>
</dbReference>
<dbReference type="AlphaFoldDB" id="T1GMP3"/>
<reference evidence="1" key="2">
    <citation type="submission" date="2015-06" db="UniProtKB">
        <authorList>
            <consortium name="EnsemblMetazoa"/>
        </authorList>
    </citation>
    <scope>IDENTIFICATION</scope>
</reference>
<reference evidence="2" key="1">
    <citation type="submission" date="2013-02" db="EMBL/GenBank/DDBJ databases">
        <authorList>
            <person name="Hughes D."/>
        </authorList>
    </citation>
    <scope>NUCLEOTIDE SEQUENCE</scope>
    <source>
        <strain>Durham</strain>
        <strain evidence="2">NC isolate 2 -- Noor lab</strain>
    </source>
</reference>
<accession>T1GMP3</accession>
<organism evidence="1 2">
    <name type="scientific">Megaselia scalaris</name>
    <name type="common">Humpbacked fly</name>
    <name type="synonym">Phora scalaris</name>
    <dbReference type="NCBI Taxonomy" id="36166"/>
    <lineage>
        <taxon>Eukaryota</taxon>
        <taxon>Metazoa</taxon>
        <taxon>Ecdysozoa</taxon>
        <taxon>Arthropoda</taxon>
        <taxon>Hexapoda</taxon>
        <taxon>Insecta</taxon>
        <taxon>Pterygota</taxon>
        <taxon>Neoptera</taxon>
        <taxon>Endopterygota</taxon>
        <taxon>Diptera</taxon>
        <taxon>Brachycera</taxon>
        <taxon>Muscomorpha</taxon>
        <taxon>Platypezoidea</taxon>
        <taxon>Phoridae</taxon>
        <taxon>Megaseliini</taxon>
        <taxon>Megaselia</taxon>
    </lineage>
</organism>
<dbReference type="EMBL" id="CAQQ02165765">
    <property type="status" value="NOT_ANNOTATED_CDS"/>
    <property type="molecule type" value="Genomic_DNA"/>
</dbReference>
<protein>
    <submittedName>
        <fullName evidence="1">Uncharacterized protein</fullName>
    </submittedName>
</protein>
<dbReference type="Proteomes" id="UP000015102">
    <property type="component" value="Unassembled WGS sequence"/>
</dbReference>
<name>T1GMP3_MEGSC</name>